<feature type="domain" description="PIN" evidence="8">
    <location>
        <begin position="5"/>
        <end position="120"/>
    </location>
</feature>
<proteinExistence type="inferred from homology"/>
<evidence type="ECO:0000313" key="10">
    <source>
        <dbReference type="Proteomes" id="UP000666369"/>
    </source>
</evidence>
<evidence type="ECO:0000256" key="6">
    <source>
        <dbReference type="ARBA" id="ARBA00022842"/>
    </source>
</evidence>
<gene>
    <name evidence="9" type="ORF">GW587_21350</name>
</gene>
<evidence type="ECO:0000256" key="1">
    <source>
        <dbReference type="ARBA" id="ARBA00001946"/>
    </source>
</evidence>
<dbReference type="InterPro" id="IPR029060">
    <property type="entry name" value="PIN-like_dom_sf"/>
</dbReference>
<protein>
    <submittedName>
        <fullName evidence="9">Type II toxin-antitoxin system VapC family toxin</fullName>
    </submittedName>
</protein>
<dbReference type="EMBL" id="JAADJT010000010">
    <property type="protein sequence ID" value="NGZ86797.1"/>
    <property type="molecule type" value="Genomic_DNA"/>
</dbReference>
<organism evidence="9 10">
    <name type="scientific">Duganella aceris</name>
    <dbReference type="NCBI Taxonomy" id="2703883"/>
    <lineage>
        <taxon>Bacteria</taxon>
        <taxon>Pseudomonadati</taxon>
        <taxon>Pseudomonadota</taxon>
        <taxon>Betaproteobacteria</taxon>
        <taxon>Burkholderiales</taxon>
        <taxon>Oxalobacteraceae</taxon>
        <taxon>Telluria group</taxon>
        <taxon>Duganella</taxon>
    </lineage>
</organism>
<dbReference type="PANTHER" id="PTHR33653:SF1">
    <property type="entry name" value="RIBONUCLEASE VAPC2"/>
    <property type="match status" value="1"/>
</dbReference>
<keyword evidence="6" id="KW-0460">Magnesium</keyword>
<keyword evidence="4" id="KW-0479">Metal-binding</keyword>
<evidence type="ECO:0000256" key="2">
    <source>
        <dbReference type="ARBA" id="ARBA00022649"/>
    </source>
</evidence>
<dbReference type="Pfam" id="PF01850">
    <property type="entry name" value="PIN"/>
    <property type="match status" value="1"/>
</dbReference>
<comment type="cofactor">
    <cofactor evidence="1">
        <name>Mg(2+)</name>
        <dbReference type="ChEBI" id="CHEBI:18420"/>
    </cofactor>
</comment>
<keyword evidence="10" id="KW-1185">Reference proteome</keyword>
<keyword evidence="3" id="KW-0540">Nuclease</keyword>
<accession>A0ABX0FQQ4</accession>
<evidence type="ECO:0000313" key="9">
    <source>
        <dbReference type="EMBL" id="NGZ86797.1"/>
    </source>
</evidence>
<sequence>MGIALFDSNILIDALRGVDQAMIELHYFKHIAISSITWMELIAKPLAEEAAGRITAAEMLAARTFIATFSVIHTNDAIMFEAAAVRADSMRHPPKIHLPDAIIQATANVTGRLLVTRNRKDFRGNNLRFPYDLHDGKIANIAAPPVNQATN</sequence>
<dbReference type="RefSeq" id="WP_166106634.1">
    <property type="nucleotide sequence ID" value="NZ_JAADJT010000010.1"/>
</dbReference>
<dbReference type="SUPFAM" id="SSF88723">
    <property type="entry name" value="PIN domain-like"/>
    <property type="match status" value="1"/>
</dbReference>
<dbReference type="InterPro" id="IPR002716">
    <property type="entry name" value="PIN_dom"/>
</dbReference>
<dbReference type="InterPro" id="IPR050556">
    <property type="entry name" value="Type_II_TA_system_RNase"/>
</dbReference>
<dbReference type="Proteomes" id="UP000666369">
    <property type="component" value="Unassembled WGS sequence"/>
</dbReference>
<reference evidence="10" key="1">
    <citation type="submission" date="2023-07" db="EMBL/GenBank/DDBJ databases">
        <title>Duganella aceri sp. nov., isolated from tree sap.</title>
        <authorList>
            <person name="Kim I.S."/>
        </authorList>
    </citation>
    <scope>NUCLEOTIDE SEQUENCE [LARGE SCALE GENOMIC DNA]</scope>
    <source>
        <strain evidence="10">SAP-35</strain>
    </source>
</reference>
<comment type="similarity">
    <text evidence="7">Belongs to the PINc/VapC protein family.</text>
</comment>
<dbReference type="Gene3D" id="3.40.50.1010">
    <property type="entry name" value="5'-nuclease"/>
    <property type="match status" value="1"/>
</dbReference>
<evidence type="ECO:0000256" key="7">
    <source>
        <dbReference type="ARBA" id="ARBA00038093"/>
    </source>
</evidence>
<name>A0ABX0FQQ4_9BURK</name>
<keyword evidence="5" id="KW-0378">Hydrolase</keyword>
<comment type="caution">
    <text evidence="9">The sequence shown here is derived from an EMBL/GenBank/DDBJ whole genome shotgun (WGS) entry which is preliminary data.</text>
</comment>
<keyword evidence="2" id="KW-1277">Toxin-antitoxin system</keyword>
<evidence type="ECO:0000256" key="4">
    <source>
        <dbReference type="ARBA" id="ARBA00022723"/>
    </source>
</evidence>
<evidence type="ECO:0000256" key="3">
    <source>
        <dbReference type="ARBA" id="ARBA00022722"/>
    </source>
</evidence>
<evidence type="ECO:0000259" key="8">
    <source>
        <dbReference type="Pfam" id="PF01850"/>
    </source>
</evidence>
<evidence type="ECO:0000256" key="5">
    <source>
        <dbReference type="ARBA" id="ARBA00022801"/>
    </source>
</evidence>
<dbReference type="PANTHER" id="PTHR33653">
    <property type="entry name" value="RIBONUCLEASE VAPC2"/>
    <property type="match status" value="1"/>
</dbReference>